<comment type="caution">
    <text evidence="1">The sequence shown here is derived from an EMBL/GenBank/DDBJ whole genome shotgun (WGS) entry which is preliminary data.</text>
</comment>
<feature type="non-terminal residue" evidence="1">
    <location>
        <position position="72"/>
    </location>
</feature>
<evidence type="ECO:0000313" key="2">
    <source>
        <dbReference type="Proteomes" id="UP000717328"/>
    </source>
</evidence>
<evidence type="ECO:0000313" key="1">
    <source>
        <dbReference type="EMBL" id="KAG5633504.1"/>
    </source>
</evidence>
<dbReference type="EMBL" id="JABCKI010007646">
    <property type="protein sequence ID" value="KAG5633504.1"/>
    <property type="molecule type" value="Genomic_DNA"/>
</dbReference>
<reference evidence="1" key="2">
    <citation type="submission" date="2021-10" db="EMBL/GenBank/DDBJ databases">
        <title>Phylogenomics reveals ancestral predisposition of the termite-cultivated fungus Termitomyces towards a domesticated lifestyle.</title>
        <authorList>
            <person name="Auxier B."/>
            <person name="Grum-Grzhimaylo A."/>
            <person name="Cardenas M.E."/>
            <person name="Lodge J.D."/>
            <person name="Laessoe T."/>
            <person name="Pedersen O."/>
            <person name="Smith M.E."/>
            <person name="Kuyper T.W."/>
            <person name="Franco-Molano E.A."/>
            <person name="Baroni T.J."/>
            <person name="Aanen D.K."/>
        </authorList>
    </citation>
    <scope>NUCLEOTIDE SEQUENCE</scope>
    <source>
        <strain evidence="1">D49</strain>
    </source>
</reference>
<dbReference type="AlphaFoldDB" id="A0A9P7FL22"/>
<dbReference type="Proteomes" id="UP000717328">
    <property type="component" value="Unassembled WGS sequence"/>
</dbReference>
<keyword evidence="2" id="KW-1185">Reference proteome</keyword>
<sequence>MATPSDPIAILTNGITSILDRINSLIPVFNTTTNNLDTTAQAVTQLASVAAQTPTVHVEVNQNIVPLPEEYK</sequence>
<protein>
    <submittedName>
        <fullName evidence="1">Uncharacterized protein</fullName>
    </submittedName>
</protein>
<organism evidence="1 2">
    <name type="scientific">Sphagnurus paluster</name>
    <dbReference type="NCBI Taxonomy" id="117069"/>
    <lineage>
        <taxon>Eukaryota</taxon>
        <taxon>Fungi</taxon>
        <taxon>Dikarya</taxon>
        <taxon>Basidiomycota</taxon>
        <taxon>Agaricomycotina</taxon>
        <taxon>Agaricomycetes</taxon>
        <taxon>Agaricomycetidae</taxon>
        <taxon>Agaricales</taxon>
        <taxon>Tricholomatineae</taxon>
        <taxon>Lyophyllaceae</taxon>
        <taxon>Sphagnurus</taxon>
    </lineage>
</organism>
<accession>A0A9P7FL22</accession>
<reference evidence="1" key="1">
    <citation type="submission" date="2021-02" db="EMBL/GenBank/DDBJ databases">
        <authorList>
            <person name="Nieuwenhuis M."/>
            <person name="Van De Peppel L.J.J."/>
        </authorList>
    </citation>
    <scope>NUCLEOTIDE SEQUENCE</scope>
    <source>
        <strain evidence="1">D49</strain>
    </source>
</reference>
<proteinExistence type="predicted"/>
<gene>
    <name evidence="1" type="ORF">H0H81_007269</name>
</gene>
<name>A0A9P7FL22_9AGAR</name>